<dbReference type="Pfam" id="PF00072">
    <property type="entry name" value="Response_reg"/>
    <property type="match status" value="1"/>
</dbReference>
<keyword evidence="2 6" id="KW-0238">DNA-binding</keyword>
<evidence type="ECO:0000313" key="6">
    <source>
        <dbReference type="EMBL" id="UGS34873.1"/>
    </source>
</evidence>
<feature type="domain" description="Response regulatory" evidence="5">
    <location>
        <begin position="19"/>
        <end position="134"/>
    </location>
</feature>
<gene>
    <name evidence="6" type="primary">devR_1</name>
    <name evidence="6" type="ORF">DSM104329_01255</name>
</gene>
<dbReference type="GO" id="GO:0003677">
    <property type="term" value="F:DNA binding"/>
    <property type="evidence" value="ECO:0007669"/>
    <property type="project" value="UniProtKB-KW"/>
</dbReference>
<evidence type="ECO:0000313" key="7">
    <source>
        <dbReference type="Proteomes" id="UP001162834"/>
    </source>
</evidence>
<dbReference type="AlphaFoldDB" id="A0A9E7C000"/>
<reference evidence="6" key="1">
    <citation type="journal article" date="2022" name="Int. J. Syst. Evol. Microbiol.">
        <title>Pseudomonas aegrilactucae sp. nov. and Pseudomonas morbosilactucae sp. nov., pathogens causing bacterial rot of lettuce in Japan.</title>
        <authorList>
            <person name="Sawada H."/>
            <person name="Fujikawa T."/>
            <person name="Satou M."/>
        </authorList>
    </citation>
    <scope>NUCLEOTIDE SEQUENCE</scope>
    <source>
        <strain evidence="6">0166_1</strain>
    </source>
</reference>
<evidence type="ECO:0000256" key="2">
    <source>
        <dbReference type="ARBA" id="ARBA00023125"/>
    </source>
</evidence>
<accession>A0A9E7C000</accession>
<feature type="domain" description="HTH luxR-type" evidence="4">
    <location>
        <begin position="144"/>
        <end position="209"/>
    </location>
</feature>
<dbReference type="PANTHER" id="PTHR43214">
    <property type="entry name" value="TWO-COMPONENT RESPONSE REGULATOR"/>
    <property type="match status" value="1"/>
</dbReference>
<sequence length="212" mass="22753">MTAELAATSDPEVDRRKLAVLLVDDHEVVHLGFRLMLTRTAWISRLVSARTIDEAVALACRYEPHVALVDLMLGEASGADACEAVRAACPKTRVLLMSGSGRIGTSTAQAIGASGFVPKDWATADILRAVYTVGTGGTMFLPRAETVGAGLSQRERNVLELVASGATNREIADRIHLSPHTVKEHLSSLYRKLGARNRADAVQRAQRLGLLS</sequence>
<dbReference type="PRINTS" id="PR00038">
    <property type="entry name" value="HTHLUXR"/>
</dbReference>
<dbReference type="PROSITE" id="PS50110">
    <property type="entry name" value="RESPONSE_REGULATORY"/>
    <property type="match status" value="1"/>
</dbReference>
<dbReference type="PROSITE" id="PS00622">
    <property type="entry name" value="HTH_LUXR_1"/>
    <property type="match status" value="1"/>
</dbReference>
<dbReference type="InterPro" id="IPR011006">
    <property type="entry name" value="CheY-like_superfamily"/>
</dbReference>
<dbReference type="RefSeq" id="WP_259314539.1">
    <property type="nucleotide sequence ID" value="NZ_CP087164.1"/>
</dbReference>
<dbReference type="SUPFAM" id="SSF52172">
    <property type="entry name" value="CheY-like"/>
    <property type="match status" value="1"/>
</dbReference>
<feature type="modified residue" description="4-aspartylphosphate" evidence="3">
    <location>
        <position position="70"/>
    </location>
</feature>
<dbReference type="InterPro" id="IPR036388">
    <property type="entry name" value="WH-like_DNA-bd_sf"/>
</dbReference>
<dbReference type="Pfam" id="PF00196">
    <property type="entry name" value="GerE"/>
    <property type="match status" value="1"/>
</dbReference>
<name>A0A9E7C000_9ACTN</name>
<dbReference type="GO" id="GO:0006355">
    <property type="term" value="P:regulation of DNA-templated transcription"/>
    <property type="evidence" value="ECO:0007669"/>
    <property type="project" value="InterPro"/>
</dbReference>
<dbReference type="SUPFAM" id="SSF46894">
    <property type="entry name" value="C-terminal effector domain of the bipartite response regulators"/>
    <property type="match status" value="1"/>
</dbReference>
<dbReference type="InterPro" id="IPR039420">
    <property type="entry name" value="WalR-like"/>
</dbReference>
<dbReference type="InterPro" id="IPR058245">
    <property type="entry name" value="NreC/VraR/RcsB-like_REC"/>
</dbReference>
<dbReference type="SMART" id="SM00421">
    <property type="entry name" value="HTH_LUXR"/>
    <property type="match status" value="1"/>
</dbReference>
<dbReference type="KEGG" id="sbae:DSM104329_01255"/>
<evidence type="ECO:0000259" key="5">
    <source>
        <dbReference type="PROSITE" id="PS50110"/>
    </source>
</evidence>
<proteinExistence type="predicted"/>
<evidence type="ECO:0000256" key="3">
    <source>
        <dbReference type="PROSITE-ProRule" id="PRU00169"/>
    </source>
</evidence>
<organism evidence="6 7">
    <name type="scientific">Capillimicrobium parvum</name>
    <dbReference type="NCBI Taxonomy" id="2884022"/>
    <lineage>
        <taxon>Bacteria</taxon>
        <taxon>Bacillati</taxon>
        <taxon>Actinomycetota</taxon>
        <taxon>Thermoleophilia</taxon>
        <taxon>Solirubrobacterales</taxon>
        <taxon>Capillimicrobiaceae</taxon>
        <taxon>Capillimicrobium</taxon>
    </lineage>
</organism>
<dbReference type="Proteomes" id="UP001162834">
    <property type="component" value="Chromosome"/>
</dbReference>
<dbReference type="PROSITE" id="PS50043">
    <property type="entry name" value="HTH_LUXR_2"/>
    <property type="match status" value="1"/>
</dbReference>
<dbReference type="PANTHER" id="PTHR43214:SF43">
    <property type="entry name" value="TWO-COMPONENT RESPONSE REGULATOR"/>
    <property type="match status" value="1"/>
</dbReference>
<dbReference type="InterPro" id="IPR001789">
    <property type="entry name" value="Sig_transdc_resp-reg_receiver"/>
</dbReference>
<dbReference type="EMBL" id="CP087164">
    <property type="protein sequence ID" value="UGS34873.1"/>
    <property type="molecule type" value="Genomic_DNA"/>
</dbReference>
<evidence type="ECO:0000259" key="4">
    <source>
        <dbReference type="PROSITE" id="PS50043"/>
    </source>
</evidence>
<dbReference type="CDD" id="cd06170">
    <property type="entry name" value="LuxR_C_like"/>
    <property type="match status" value="1"/>
</dbReference>
<dbReference type="SMART" id="SM00448">
    <property type="entry name" value="REC"/>
    <property type="match status" value="1"/>
</dbReference>
<dbReference type="InterPro" id="IPR000792">
    <property type="entry name" value="Tscrpt_reg_LuxR_C"/>
</dbReference>
<protein>
    <submittedName>
        <fullName evidence="6">DNA-binding transcriptional activator DevR/DosR</fullName>
    </submittedName>
</protein>
<dbReference type="CDD" id="cd17535">
    <property type="entry name" value="REC_NarL-like"/>
    <property type="match status" value="1"/>
</dbReference>
<dbReference type="GO" id="GO:0000160">
    <property type="term" value="P:phosphorelay signal transduction system"/>
    <property type="evidence" value="ECO:0007669"/>
    <property type="project" value="InterPro"/>
</dbReference>
<dbReference type="Gene3D" id="1.10.10.10">
    <property type="entry name" value="Winged helix-like DNA-binding domain superfamily/Winged helix DNA-binding domain"/>
    <property type="match status" value="1"/>
</dbReference>
<dbReference type="Gene3D" id="3.40.50.2300">
    <property type="match status" value="1"/>
</dbReference>
<dbReference type="InterPro" id="IPR016032">
    <property type="entry name" value="Sig_transdc_resp-reg_C-effctor"/>
</dbReference>
<keyword evidence="7" id="KW-1185">Reference proteome</keyword>
<keyword evidence="1 3" id="KW-0597">Phosphoprotein</keyword>
<evidence type="ECO:0000256" key="1">
    <source>
        <dbReference type="ARBA" id="ARBA00022553"/>
    </source>
</evidence>